<name>A0AAD9WR30_9ROSI</name>
<dbReference type="PANTHER" id="PTHR13620:SF121">
    <property type="entry name" value="EMB|CAB82946.1-RELATED"/>
    <property type="match status" value="1"/>
</dbReference>
<evidence type="ECO:0000313" key="3">
    <source>
        <dbReference type="EMBL" id="KAK2640261.1"/>
    </source>
</evidence>
<dbReference type="Proteomes" id="UP001280121">
    <property type="component" value="Unassembled WGS sequence"/>
</dbReference>
<keyword evidence="4" id="KW-1185">Reference proteome</keyword>
<dbReference type="InterPro" id="IPR036397">
    <property type="entry name" value="RNaseH_sf"/>
</dbReference>
<dbReference type="SUPFAM" id="SSF53098">
    <property type="entry name" value="Ribonuclease H-like"/>
    <property type="match status" value="1"/>
</dbReference>
<comment type="caution">
    <text evidence="3">The sequence shown here is derived from an EMBL/GenBank/DDBJ whole genome shotgun (WGS) entry which is preliminary data.</text>
</comment>
<protein>
    <recommendedName>
        <fullName evidence="5">3'-5' exonuclease domain-containing protein</fullName>
    </recommendedName>
</protein>
<dbReference type="InterPro" id="IPR051132">
    <property type="entry name" value="3-5_Exonuclease_domain"/>
</dbReference>
<dbReference type="PANTHER" id="PTHR13620">
    <property type="entry name" value="3-5 EXONUCLEASE"/>
    <property type="match status" value="1"/>
</dbReference>
<dbReference type="AlphaFoldDB" id="A0AAD9WR30"/>
<accession>A0AAD9WR30</accession>
<evidence type="ECO:0008006" key="5">
    <source>
        <dbReference type="Google" id="ProtNLM"/>
    </source>
</evidence>
<keyword evidence="2" id="KW-0378">Hydrolase</keyword>
<organism evidence="3 4">
    <name type="scientific">Dipteronia dyeriana</name>
    <dbReference type="NCBI Taxonomy" id="168575"/>
    <lineage>
        <taxon>Eukaryota</taxon>
        <taxon>Viridiplantae</taxon>
        <taxon>Streptophyta</taxon>
        <taxon>Embryophyta</taxon>
        <taxon>Tracheophyta</taxon>
        <taxon>Spermatophyta</taxon>
        <taxon>Magnoliopsida</taxon>
        <taxon>eudicotyledons</taxon>
        <taxon>Gunneridae</taxon>
        <taxon>Pentapetalae</taxon>
        <taxon>rosids</taxon>
        <taxon>malvids</taxon>
        <taxon>Sapindales</taxon>
        <taxon>Sapindaceae</taxon>
        <taxon>Hippocastanoideae</taxon>
        <taxon>Acereae</taxon>
        <taxon>Dipteronia</taxon>
    </lineage>
</organism>
<evidence type="ECO:0000313" key="4">
    <source>
        <dbReference type="Proteomes" id="UP001280121"/>
    </source>
</evidence>
<keyword evidence="1" id="KW-0540">Nuclease</keyword>
<dbReference type="EMBL" id="JANJYI010000008">
    <property type="protein sequence ID" value="KAK2640261.1"/>
    <property type="molecule type" value="Genomic_DNA"/>
</dbReference>
<proteinExistence type="predicted"/>
<dbReference type="Gene3D" id="3.30.420.10">
    <property type="entry name" value="Ribonuclease H-like superfamily/Ribonuclease H"/>
    <property type="match status" value="1"/>
</dbReference>
<gene>
    <name evidence="3" type="ORF">Ddye_028056</name>
</gene>
<evidence type="ECO:0000256" key="1">
    <source>
        <dbReference type="ARBA" id="ARBA00022722"/>
    </source>
</evidence>
<dbReference type="GO" id="GO:0003676">
    <property type="term" value="F:nucleic acid binding"/>
    <property type="evidence" value="ECO:0007669"/>
    <property type="project" value="InterPro"/>
</dbReference>
<evidence type="ECO:0000256" key="2">
    <source>
        <dbReference type="ARBA" id="ARBA00022801"/>
    </source>
</evidence>
<sequence length="210" mass="23002">MGIYDFEIEPGVKIKAKLIDNPTLVHQNICELYSTLKTPVAGLDVKLHSSFWPWIGNQAQMLILCVENHCLIIQLAHLDVFPQILKKILADEKICFVGKELGRKLATLPRVGNNNDYNNAVTCNTGVEVGNLAARVLKKPYISELGLAYLVNEAGVSPSVAGTVFSSSGASGGSPWIDYSARAFTEEEIKCVIREAYTCYAIGNKLLNML</sequence>
<dbReference type="GO" id="GO:0008408">
    <property type="term" value="F:3'-5' exonuclease activity"/>
    <property type="evidence" value="ECO:0007669"/>
    <property type="project" value="TreeGrafter"/>
</dbReference>
<reference evidence="3" key="1">
    <citation type="journal article" date="2023" name="Plant J.">
        <title>Genome sequences and population genomics provide insights into the demographic history, inbreeding, and mutation load of two 'living fossil' tree species of Dipteronia.</title>
        <authorList>
            <person name="Feng Y."/>
            <person name="Comes H.P."/>
            <person name="Chen J."/>
            <person name="Zhu S."/>
            <person name="Lu R."/>
            <person name="Zhang X."/>
            <person name="Li P."/>
            <person name="Qiu J."/>
            <person name="Olsen K.M."/>
            <person name="Qiu Y."/>
        </authorList>
    </citation>
    <scope>NUCLEOTIDE SEQUENCE</scope>
    <source>
        <strain evidence="3">KIB01</strain>
    </source>
</reference>
<dbReference type="GO" id="GO:0005634">
    <property type="term" value="C:nucleus"/>
    <property type="evidence" value="ECO:0007669"/>
    <property type="project" value="TreeGrafter"/>
</dbReference>
<dbReference type="GO" id="GO:0005737">
    <property type="term" value="C:cytoplasm"/>
    <property type="evidence" value="ECO:0007669"/>
    <property type="project" value="TreeGrafter"/>
</dbReference>
<dbReference type="InterPro" id="IPR012337">
    <property type="entry name" value="RNaseH-like_sf"/>
</dbReference>